<accession>A0A9P3PU27</accession>
<dbReference type="GO" id="GO:0016614">
    <property type="term" value="F:oxidoreductase activity, acting on CH-OH group of donors"/>
    <property type="evidence" value="ECO:0007669"/>
    <property type="project" value="InterPro"/>
</dbReference>
<dbReference type="EMBL" id="BRPK01000010">
    <property type="protein sequence ID" value="GLB41598.1"/>
    <property type="molecule type" value="Genomic_DNA"/>
</dbReference>
<sequence>MLGLTPSFTALVAAAAACVQYAQGATVQTADYLIVGGGTAGLVLANRLTENPAVSVLVLEAGGDGLGNVNISDYTRVGAAWGTDIDWQFPTQPLYYANNRSLGSAPRGKVLGGSSAINGDVFDRGDAREYNEWQALGNPGWNFSTIFPAEKQSEKFYPPDASDDIDYVLDRHGTDGKVASAFSIAAPPIHNDIIASVVNAGGVETADLEGGNVTGIAHVTNAKLPTNETRSTSATAYYFPYSYRPNFKVILHATATKIVWRSTTPGNAVAGGVEYVDQNGVTQSVSANTVVLSAGSWGSPPILERSGIGNATFLASLGIKSVVDLPGVGENLSEQTLVPMQWQLNTSLPIPRSPFLLNMESIQKTFGPDNLSTIESLLDAQTTSLSNALHEAHKRLYQAEAPWIEQFIRVSTPASGPSVLSMYAVNLHPLSRGYVHIVSANGTEYPEIQYNWFQNPFDLYLVAAACQRIQKIANTPPLSGWLTTSIAPAPGVTDIAGLEEHIKNTAIQTNHIMGSALMAPREDGGVVDPDLKVYGTKNVYVVDASVIPIEPAAHLQGTVYAFAERAAELFKQNQ</sequence>
<evidence type="ECO:0000256" key="7">
    <source>
        <dbReference type="ARBA" id="ARBA00023180"/>
    </source>
</evidence>
<feature type="binding site" evidence="9">
    <location>
        <begin position="118"/>
        <end position="121"/>
    </location>
    <ligand>
        <name>FAD</name>
        <dbReference type="ChEBI" id="CHEBI:57692"/>
    </ligand>
</feature>
<name>A0A9P3PU27_LYOSH</name>
<evidence type="ECO:0000256" key="3">
    <source>
        <dbReference type="ARBA" id="ARBA00022630"/>
    </source>
</evidence>
<evidence type="ECO:0000259" key="12">
    <source>
        <dbReference type="PROSITE" id="PS00623"/>
    </source>
</evidence>
<dbReference type="InterPro" id="IPR007867">
    <property type="entry name" value="GMC_OxRtase_C"/>
</dbReference>
<dbReference type="PANTHER" id="PTHR11552">
    <property type="entry name" value="GLUCOSE-METHANOL-CHOLINE GMC OXIDOREDUCTASE"/>
    <property type="match status" value="1"/>
</dbReference>
<evidence type="ECO:0000256" key="6">
    <source>
        <dbReference type="ARBA" id="ARBA00023002"/>
    </source>
</evidence>
<protein>
    <submittedName>
        <fullName evidence="14">GMC oxidoreductase family protein</fullName>
    </submittedName>
</protein>
<keyword evidence="15" id="KW-1185">Reference proteome</keyword>
<dbReference type="AlphaFoldDB" id="A0A9P3PU27"/>
<evidence type="ECO:0000256" key="4">
    <source>
        <dbReference type="ARBA" id="ARBA00022729"/>
    </source>
</evidence>
<dbReference type="PANTHER" id="PTHR11552:SF201">
    <property type="entry name" value="GLUCOSE-METHANOL-CHOLINE OXIDOREDUCTASE N-TERMINAL DOMAIN-CONTAINING PROTEIN"/>
    <property type="match status" value="1"/>
</dbReference>
<dbReference type="Gene3D" id="3.30.560.10">
    <property type="entry name" value="Glucose Oxidase, domain 3"/>
    <property type="match status" value="1"/>
</dbReference>
<dbReference type="InterPro" id="IPR027424">
    <property type="entry name" value="Glucose_Oxidase_domain_2"/>
</dbReference>
<feature type="domain" description="Glucose-methanol-choline oxidoreductase N-terminal" evidence="12">
    <location>
        <begin position="108"/>
        <end position="131"/>
    </location>
</feature>
<dbReference type="OrthoDB" id="269227at2759"/>
<evidence type="ECO:0000256" key="11">
    <source>
        <dbReference type="SAM" id="SignalP"/>
    </source>
</evidence>
<dbReference type="PROSITE" id="PS00624">
    <property type="entry name" value="GMC_OXRED_2"/>
    <property type="match status" value="1"/>
</dbReference>
<dbReference type="SUPFAM" id="SSF51905">
    <property type="entry name" value="FAD/NAD(P)-binding domain"/>
    <property type="match status" value="1"/>
</dbReference>
<dbReference type="PROSITE" id="PS00623">
    <property type="entry name" value="GMC_OXRED_1"/>
    <property type="match status" value="1"/>
</dbReference>
<keyword evidence="6" id="KW-0560">Oxidoreductase</keyword>
<feature type="active site" description="Proton donor" evidence="8">
    <location>
        <position position="511"/>
    </location>
</feature>
<dbReference type="Gene3D" id="4.10.450.10">
    <property type="entry name" value="Glucose Oxidase, domain 2"/>
    <property type="match status" value="1"/>
</dbReference>
<feature type="domain" description="Glucose-methanol-choline oxidoreductase N-terminal" evidence="13">
    <location>
        <begin position="295"/>
        <end position="309"/>
    </location>
</feature>
<evidence type="ECO:0000259" key="13">
    <source>
        <dbReference type="PROSITE" id="PS00624"/>
    </source>
</evidence>
<dbReference type="Pfam" id="PF00732">
    <property type="entry name" value="GMC_oxred_N"/>
    <property type="match status" value="1"/>
</dbReference>
<comment type="cofactor">
    <cofactor evidence="1 9">
        <name>FAD</name>
        <dbReference type="ChEBI" id="CHEBI:57692"/>
    </cofactor>
</comment>
<comment type="caution">
    <text evidence="14">The sequence shown here is derived from an EMBL/GenBank/DDBJ whole genome shotgun (WGS) entry which is preliminary data.</text>
</comment>
<comment type="similarity">
    <text evidence="2 10">Belongs to the GMC oxidoreductase family.</text>
</comment>
<keyword evidence="4 11" id="KW-0732">Signal</keyword>
<keyword evidence="5 9" id="KW-0274">FAD</keyword>
<gene>
    <name evidence="14" type="ORF">LshimejAT787_1001980</name>
</gene>
<dbReference type="SUPFAM" id="SSF54373">
    <property type="entry name" value="FAD-linked reductases, C-terminal domain"/>
    <property type="match status" value="1"/>
</dbReference>
<reference evidence="14" key="1">
    <citation type="submission" date="2022-07" db="EMBL/GenBank/DDBJ databases">
        <title>The genome of Lyophyllum shimeji provides insight into the initial evolution of ectomycorrhizal fungal genome.</title>
        <authorList>
            <person name="Kobayashi Y."/>
            <person name="Shibata T."/>
            <person name="Hirakawa H."/>
            <person name="Shigenobu S."/>
            <person name="Nishiyama T."/>
            <person name="Yamada A."/>
            <person name="Hasebe M."/>
            <person name="Kawaguchi M."/>
        </authorList>
    </citation>
    <scope>NUCLEOTIDE SEQUENCE</scope>
    <source>
        <strain evidence="14">AT787</strain>
    </source>
</reference>
<dbReference type="InterPro" id="IPR000172">
    <property type="entry name" value="GMC_OxRdtase_N"/>
</dbReference>
<evidence type="ECO:0000313" key="15">
    <source>
        <dbReference type="Proteomes" id="UP001063166"/>
    </source>
</evidence>
<dbReference type="GO" id="GO:0050660">
    <property type="term" value="F:flavin adenine dinucleotide binding"/>
    <property type="evidence" value="ECO:0007669"/>
    <property type="project" value="InterPro"/>
</dbReference>
<evidence type="ECO:0000256" key="1">
    <source>
        <dbReference type="ARBA" id="ARBA00001974"/>
    </source>
</evidence>
<dbReference type="Pfam" id="PF05199">
    <property type="entry name" value="GMC_oxred_C"/>
    <property type="match status" value="1"/>
</dbReference>
<dbReference type="Gene3D" id="3.50.50.60">
    <property type="entry name" value="FAD/NAD(P)-binding domain"/>
    <property type="match status" value="1"/>
</dbReference>
<dbReference type="PIRSF" id="PIRSF000137">
    <property type="entry name" value="Alcohol_oxidase"/>
    <property type="match status" value="1"/>
</dbReference>
<dbReference type="Proteomes" id="UP001063166">
    <property type="component" value="Unassembled WGS sequence"/>
</dbReference>
<keyword evidence="7" id="KW-0325">Glycoprotein</keyword>
<dbReference type="InterPro" id="IPR012132">
    <property type="entry name" value="GMC_OxRdtase"/>
</dbReference>
<feature type="signal peptide" evidence="11">
    <location>
        <begin position="1"/>
        <end position="24"/>
    </location>
</feature>
<evidence type="ECO:0000256" key="2">
    <source>
        <dbReference type="ARBA" id="ARBA00010790"/>
    </source>
</evidence>
<proteinExistence type="inferred from homology"/>
<organism evidence="14 15">
    <name type="scientific">Lyophyllum shimeji</name>
    <name type="common">Hon-shimeji</name>
    <name type="synonym">Tricholoma shimeji</name>
    <dbReference type="NCBI Taxonomy" id="47721"/>
    <lineage>
        <taxon>Eukaryota</taxon>
        <taxon>Fungi</taxon>
        <taxon>Dikarya</taxon>
        <taxon>Basidiomycota</taxon>
        <taxon>Agaricomycotina</taxon>
        <taxon>Agaricomycetes</taxon>
        <taxon>Agaricomycetidae</taxon>
        <taxon>Agaricales</taxon>
        <taxon>Tricholomatineae</taxon>
        <taxon>Lyophyllaceae</taxon>
        <taxon>Lyophyllum</taxon>
    </lineage>
</organism>
<keyword evidence="3 10" id="KW-0285">Flavoprotein</keyword>
<feature type="chain" id="PRO_5040183415" evidence="11">
    <location>
        <begin position="25"/>
        <end position="574"/>
    </location>
</feature>
<feature type="binding site" evidence="9">
    <location>
        <position position="110"/>
    </location>
    <ligand>
        <name>FAD</name>
        <dbReference type="ChEBI" id="CHEBI:57692"/>
    </ligand>
</feature>
<dbReference type="InterPro" id="IPR036188">
    <property type="entry name" value="FAD/NAD-bd_sf"/>
</dbReference>
<evidence type="ECO:0000256" key="10">
    <source>
        <dbReference type="RuleBase" id="RU003968"/>
    </source>
</evidence>
<evidence type="ECO:0000256" key="9">
    <source>
        <dbReference type="PIRSR" id="PIRSR000137-2"/>
    </source>
</evidence>
<evidence type="ECO:0000256" key="8">
    <source>
        <dbReference type="PIRSR" id="PIRSR000137-1"/>
    </source>
</evidence>
<evidence type="ECO:0000256" key="5">
    <source>
        <dbReference type="ARBA" id="ARBA00022827"/>
    </source>
</evidence>
<feature type="active site" description="Proton acceptor" evidence="8">
    <location>
        <position position="554"/>
    </location>
</feature>
<evidence type="ECO:0000313" key="14">
    <source>
        <dbReference type="EMBL" id="GLB41598.1"/>
    </source>
</evidence>